<dbReference type="Gene3D" id="2.40.420.20">
    <property type="match status" value="1"/>
</dbReference>
<dbReference type="InterPro" id="IPR058625">
    <property type="entry name" value="MdtA-like_BSH"/>
</dbReference>
<dbReference type="Proteomes" id="UP001320898">
    <property type="component" value="Unassembled WGS sequence"/>
</dbReference>
<dbReference type="InterPro" id="IPR058637">
    <property type="entry name" value="YknX-like_C"/>
</dbReference>
<accession>A0AAW5QWU8</accession>
<proteinExistence type="inferred from homology"/>
<dbReference type="Pfam" id="PF25876">
    <property type="entry name" value="HH_MFP_RND"/>
    <property type="match status" value="1"/>
</dbReference>
<evidence type="ECO:0000259" key="6">
    <source>
        <dbReference type="Pfam" id="PF25944"/>
    </source>
</evidence>
<comment type="similarity">
    <text evidence="1">Belongs to the membrane fusion protein (MFP) (TC 8.A.1) family.</text>
</comment>
<keyword evidence="9" id="KW-1185">Reference proteome</keyword>
<dbReference type="GO" id="GO:0022857">
    <property type="term" value="F:transmembrane transporter activity"/>
    <property type="evidence" value="ECO:0007669"/>
    <property type="project" value="InterPro"/>
</dbReference>
<sequence>MRTGTNLARVCGIAALALAASGALAQDSTKTAPAVVVAAVKNEDVTTRESFVGRVEAIQSVDLQARVEGYVEEVAFQEGALVKTGKLLFSLDKGPYEASLAEAQAALKSAEASLEGGKAKLKDADLTLERQQTLIKSNTVSQAMVDQAQASRDEAAANVDSANASIAQANANIQSAQLNLSYTEIASPIDGRIGKANYTKGNLVNTASGTLATVIQMDPIRVVFSISDRTYLQVVEQLKKTSPDKDFRDDFRPTIQLANGDEYQYPGQISFIDNTVDKSTGTIAIRANFKNPDYELVPGQFVEVTVQVGATQLLPVIPVSAILQDKDGPYVLMVDTDNRAQIRRIKTGEHFDNKVAVTGGLEQGDTIIVEGIQKVTAGEAVKPQTASSGS</sequence>
<keyword evidence="3" id="KW-0732">Signal</keyword>
<dbReference type="InterPro" id="IPR006143">
    <property type="entry name" value="RND_pump_MFP"/>
</dbReference>
<gene>
    <name evidence="8" type="ORF">MUB46_09025</name>
</gene>
<feature type="chain" id="PRO_5043733833" evidence="3">
    <location>
        <begin position="26"/>
        <end position="390"/>
    </location>
</feature>
<dbReference type="Gene3D" id="1.10.287.470">
    <property type="entry name" value="Helix hairpin bin"/>
    <property type="match status" value="1"/>
</dbReference>
<dbReference type="NCBIfam" id="TIGR01730">
    <property type="entry name" value="RND_mfp"/>
    <property type="match status" value="1"/>
</dbReference>
<feature type="domain" description="YknX-like C-terminal permuted SH3-like" evidence="7">
    <location>
        <begin position="316"/>
        <end position="382"/>
    </location>
</feature>
<evidence type="ECO:0000259" key="5">
    <source>
        <dbReference type="Pfam" id="PF25917"/>
    </source>
</evidence>
<feature type="coiled-coil region" evidence="2">
    <location>
        <begin position="145"/>
        <end position="179"/>
    </location>
</feature>
<evidence type="ECO:0000256" key="3">
    <source>
        <dbReference type="SAM" id="SignalP"/>
    </source>
</evidence>
<evidence type="ECO:0000313" key="8">
    <source>
        <dbReference type="EMBL" id="MCT8971994.1"/>
    </source>
</evidence>
<dbReference type="GO" id="GO:0005886">
    <property type="term" value="C:plasma membrane"/>
    <property type="evidence" value="ECO:0007669"/>
    <property type="project" value="TreeGrafter"/>
</dbReference>
<dbReference type="Pfam" id="PF25989">
    <property type="entry name" value="YknX_C"/>
    <property type="match status" value="1"/>
</dbReference>
<dbReference type="InterPro" id="IPR058624">
    <property type="entry name" value="MdtA-like_HH"/>
</dbReference>
<feature type="domain" description="Multidrug resistance protein MdtA-like beta-barrel" evidence="6">
    <location>
        <begin position="219"/>
        <end position="309"/>
    </location>
</feature>
<evidence type="ECO:0000259" key="7">
    <source>
        <dbReference type="Pfam" id="PF25989"/>
    </source>
</evidence>
<dbReference type="GO" id="GO:0046677">
    <property type="term" value="P:response to antibiotic"/>
    <property type="evidence" value="ECO:0007669"/>
    <property type="project" value="TreeGrafter"/>
</dbReference>
<dbReference type="AlphaFoldDB" id="A0AAW5QWU8"/>
<dbReference type="RefSeq" id="WP_261615574.1">
    <property type="nucleotide sequence ID" value="NZ_JALIDZ010000004.1"/>
</dbReference>
<feature type="domain" description="Multidrug resistance protein MdtA-like barrel-sandwich hybrid" evidence="5">
    <location>
        <begin position="60"/>
        <end position="216"/>
    </location>
</feature>
<evidence type="ECO:0000259" key="4">
    <source>
        <dbReference type="Pfam" id="PF25876"/>
    </source>
</evidence>
<dbReference type="EMBL" id="JALIDZ010000004">
    <property type="protein sequence ID" value="MCT8971994.1"/>
    <property type="molecule type" value="Genomic_DNA"/>
</dbReference>
<feature type="domain" description="Multidrug resistance protein MdtA-like alpha-helical hairpin" evidence="4">
    <location>
        <begin position="107"/>
        <end position="183"/>
    </location>
</feature>
<dbReference type="Gene3D" id="2.40.50.100">
    <property type="match status" value="1"/>
</dbReference>
<dbReference type="Pfam" id="PF25944">
    <property type="entry name" value="Beta-barrel_RND"/>
    <property type="match status" value="1"/>
</dbReference>
<name>A0AAW5QWU8_9HYPH</name>
<dbReference type="Gene3D" id="2.40.30.170">
    <property type="match status" value="1"/>
</dbReference>
<dbReference type="Pfam" id="PF25917">
    <property type="entry name" value="BSH_RND"/>
    <property type="match status" value="1"/>
</dbReference>
<dbReference type="SUPFAM" id="SSF111369">
    <property type="entry name" value="HlyD-like secretion proteins"/>
    <property type="match status" value="1"/>
</dbReference>
<keyword evidence="2" id="KW-0175">Coiled coil</keyword>
<evidence type="ECO:0000256" key="1">
    <source>
        <dbReference type="ARBA" id="ARBA00009477"/>
    </source>
</evidence>
<comment type="caution">
    <text evidence="8">The sequence shown here is derived from an EMBL/GenBank/DDBJ whole genome shotgun (WGS) entry which is preliminary data.</text>
</comment>
<reference evidence="8 9" key="1">
    <citation type="submission" date="2022-04" db="EMBL/GenBank/DDBJ databases">
        <authorList>
            <person name="Ye Y.-Q."/>
            <person name="Du Z.-J."/>
        </authorList>
    </citation>
    <scope>NUCLEOTIDE SEQUENCE [LARGE SCALE GENOMIC DNA]</scope>
    <source>
        <strain evidence="8 9">A6E488</strain>
    </source>
</reference>
<dbReference type="PANTHER" id="PTHR30158">
    <property type="entry name" value="ACRA/E-RELATED COMPONENT OF DRUG EFFLUX TRANSPORTER"/>
    <property type="match status" value="1"/>
</dbReference>
<feature type="signal peptide" evidence="3">
    <location>
        <begin position="1"/>
        <end position="25"/>
    </location>
</feature>
<evidence type="ECO:0000256" key="2">
    <source>
        <dbReference type="SAM" id="Coils"/>
    </source>
</evidence>
<evidence type="ECO:0000313" key="9">
    <source>
        <dbReference type="Proteomes" id="UP001320898"/>
    </source>
</evidence>
<organism evidence="8 9">
    <name type="scientific">Microbaculum marinisediminis</name>
    <dbReference type="NCBI Taxonomy" id="2931392"/>
    <lineage>
        <taxon>Bacteria</taxon>
        <taxon>Pseudomonadati</taxon>
        <taxon>Pseudomonadota</taxon>
        <taxon>Alphaproteobacteria</taxon>
        <taxon>Hyphomicrobiales</taxon>
        <taxon>Tepidamorphaceae</taxon>
        <taxon>Microbaculum</taxon>
    </lineage>
</organism>
<dbReference type="GO" id="GO:0030313">
    <property type="term" value="C:cell envelope"/>
    <property type="evidence" value="ECO:0007669"/>
    <property type="project" value="UniProtKB-SubCell"/>
</dbReference>
<dbReference type="InterPro" id="IPR058626">
    <property type="entry name" value="MdtA-like_b-barrel"/>
</dbReference>
<protein>
    <submittedName>
        <fullName evidence="8">Efflux RND transporter periplasmic adaptor subunit</fullName>
    </submittedName>
</protein>
<dbReference type="PANTHER" id="PTHR30158:SF3">
    <property type="entry name" value="MULTIDRUG EFFLUX PUMP SUBUNIT ACRA-RELATED"/>
    <property type="match status" value="1"/>
</dbReference>